<dbReference type="EMBL" id="JAFJZZ010000004">
    <property type="protein sequence ID" value="MBN7773837.1"/>
    <property type="molecule type" value="Genomic_DNA"/>
</dbReference>
<evidence type="ECO:0000256" key="6">
    <source>
        <dbReference type="ARBA" id="ARBA00038076"/>
    </source>
</evidence>
<dbReference type="Proteomes" id="UP000664545">
    <property type="component" value="Unassembled WGS sequence"/>
</dbReference>
<dbReference type="PANTHER" id="PTHR30572">
    <property type="entry name" value="MEMBRANE COMPONENT OF TRANSPORTER-RELATED"/>
    <property type="match status" value="1"/>
</dbReference>
<feature type="transmembrane region" description="Helical" evidence="7">
    <location>
        <begin position="313"/>
        <end position="345"/>
    </location>
</feature>
<keyword evidence="3 7" id="KW-0812">Transmembrane</keyword>
<dbReference type="GO" id="GO:0005886">
    <property type="term" value="C:plasma membrane"/>
    <property type="evidence" value="ECO:0007669"/>
    <property type="project" value="UniProtKB-SubCell"/>
</dbReference>
<name>A0A939D9T1_CLOAM</name>
<keyword evidence="5 7" id="KW-0472">Membrane</keyword>
<comment type="subcellular location">
    <subcellularLocation>
        <location evidence="1">Cell membrane</location>
        <topology evidence="1">Multi-pass membrane protein</topology>
    </subcellularLocation>
</comment>
<dbReference type="InterPro" id="IPR050250">
    <property type="entry name" value="Macrolide_Exporter_MacB"/>
</dbReference>
<keyword evidence="11" id="KW-1185">Reference proteome</keyword>
<evidence type="ECO:0000256" key="7">
    <source>
        <dbReference type="SAM" id="Phobius"/>
    </source>
</evidence>
<evidence type="ECO:0000256" key="3">
    <source>
        <dbReference type="ARBA" id="ARBA00022692"/>
    </source>
</evidence>
<feature type="domain" description="MacB-like periplasmic core" evidence="9">
    <location>
        <begin position="13"/>
        <end position="231"/>
    </location>
</feature>
<accession>A0A939D9T1</accession>
<feature type="transmembrane region" description="Helical" evidence="7">
    <location>
        <begin position="351"/>
        <end position="372"/>
    </location>
</feature>
<evidence type="ECO:0000256" key="1">
    <source>
        <dbReference type="ARBA" id="ARBA00004651"/>
    </source>
</evidence>
<protein>
    <submittedName>
        <fullName evidence="10">ABC transporter permease</fullName>
    </submittedName>
</protein>
<comment type="similarity">
    <text evidence="6">Belongs to the ABC-4 integral membrane protein family.</text>
</comment>
<dbReference type="GO" id="GO:0022857">
    <property type="term" value="F:transmembrane transporter activity"/>
    <property type="evidence" value="ECO:0007669"/>
    <property type="project" value="TreeGrafter"/>
</dbReference>
<dbReference type="PANTHER" id="PTHR30572:SF4">
    <property type="entry name" value="ABC TRANSPORTER PERMEASE YTRF"/>
    <property type="match status" value="1"/>
</dbReference>
<keyword evidence="2" id="KW-1003">Cell membrane</keyword>
<evidence type="ECO:0000313" key="10">
    <source>
        <dbReference type="EMBL" id="MBN7773837.1"/>
    </source>
</evidence>
<keyword evidence="4 7" id="KW-1133">Transmembrane helix</keyword>
<dbReference type="AlphaFoldDB" id="A0A939D9T1"/>
<dbReference type="InterPro" id="IPR003838">
    <property type="entry name" value="ABC3_permease_C"/>
</dbReference>
<comment type="caution">
    <text evidence="10">The sequence shown here is derived from an EMBL/GenBank/DDBJ whole genome shotgun (WGS) entry which is preliminary data.</text>
</comment>
<dbReference type="InterPro" id="IPR025857">
    <property type="entry name" value="MacB_PCD"/>
</dbReference>
<gene>
    <name evidence="10" type="ORF">JYB65_10720</name>
</gene>
<evidence type="ECO:0000256" key="5">
    <source>
        <dbReference type="ARBA" id="ARBA00023136"/>
    </source>
</evidence>
<dbReference type="Pfam" id="PF12704">
    <property type="entry name" value="MacB_PCD"/>
    <property type="match status" value="1"/>
</dbReference>
<organism evidence="10 11">
    <name type="scientific">Clostridium aminobutyricum</name>
    <dbReference type="NCBI Taxonomy" id="33953"/>
    <lineage>
        <taxon>Bacteria</taxon>
        <taxon>Bacillati</taxon>
        <taxon>Bacillota</taxon>
        <taxon>Clostridia</taxon>
        <taxon>Eubacteriales</taxon>
        <taxon>Clostridiaceae</taxon>
        <taxon>Clostridium</taxon>
    </lineage>
</organism>
<evidence type="ECO:0000259" key="9">
    <source>
        <dbReference type="Pfam" id="PF12704"/>
    </source>
</evidence>
<evidence type="ECO:0000256" key="4">
    <source>
        <dbReference type="ARBA" id="ARBA00022989"/>
    </source>
</evidence>
<dbReference type="Pfam" id="PF02687">
    <property type="entry name" value="FtsX"/>
    <property type="match status" value="1"/>
</dbReference>
<sequence length="390" mass="41303">MAWENIKNSRMRSFLTSLGIVIGVAAVIALITIVQSATGEMLSQFESLGTGKITVIATGNPLKSGLTSRDLQNLEEIDNVSGVAPSVSITGSAGKQGILLDEVSIMGKNEKFFESDGSEITRGRTLQFYDMDGYTYACVIDQDIEKAMFPNENPIGQRIMVNGQSYEVVGVRDTTSNSDVMAGINSSSTADGTIIIPYKNALALSGASTYSNVEVYLKDAALTEQTTSEIEVVLDAAFNYKEDSYRILDLSSILDMMNSMTTMLTALLAGIASIALVVGGIGIMNMMLVSVTERTKEIGLRKALGAEPMQIQTLFIIEALALSLIGGLFGIALGLGISLIATLLLGTAFTISWGAIALGTGFSVAVGLVFGWTPAKKASNLKPIDALRTD</sequence>
<feature type="domain" description="ABC3 transporter permease C-terminal" evidence="8">
    <location>
        <begin position="271"/>
        <end position="383"/>
    </location>
</feature>
<feature type="transmembrane region" description="Helical" evidence="7">
    <location>
        <begin position="266"/>
        <end position="292"/>
    </location>
</feature>
<reference evidence="10" key="1">
    <citation type="submission" date="2021-02" db="EMBL/GenBank/DDBJ databases">
        <title>Abyssanaerobacter marinus gen.nov., sp., nov, anaerobic bacterium isolated from the Onnuri vent field of Indian Ocean and suggestion of Mogibacteriaceae fam. nov., and proposal of reclassification of ambiguous this family's genus member.</title>
        <authorList>
            <person name="Kim Y.J."/>
            <person name="Yang J.-A."/>
        </authorList>
    </citation>
    <scope>NUCLEOTIDE SEQUENCE</scope>
    <source>
        <strain evidence="10">DSM 2634</strain>
    </source>
</reference>
<evidence type="ECO:0000256" key="2">
    <source>
        <dbReference type="ARBA" id="ARBA00022475"/>
    </source>
</evidence>
<proteinExistence type="inferred from homology"/>
<evidence type="ECO:0000259" key="8">
    <source>
        <dbReference type="Pfam" id="PF02687"/>
    </source>
</evidence>
<evidence type="ECO:0000313" key="11">
    <source>
        <dbReference type="Proteomes" id="UP000664545"/>
    </source>
</evidence>